<feature type="transmembrane region" description="Helical" evidence="1">
    <location>
        <begin position="36"/>
        <end position="57"/>
    </location>
</feature>
<sequence>MANRLYEILWKLWAVIVFVGVPIGYTATLFNPNSSLGAGVLIFSVISIFATSFWNVFTRLRDYRLGPQIGKMLLAVYVSIFGFATLYRQSGLVESGVVTHEPWDALYFSIVTWTTLGYGDFQPVETVRLLAALQAMLGTLFIPLLLAAIVFTLQKYELPNK</sequence>
<feature type="transmembrane region" description="Helical" evidence="1">
    <location>
        <begin position="129"/>
        <end position="153"/>
    </location>
</feature>
<feature type="transmembrane region" description="Helical" evidence="1">
    <location>
        <begin position="12"/>
        <end position="30"/>
    </location>
</feature>
<evidence type="ECO:0000313" key="3">
    <source>
        <dbReference type="EMBL" id="SFC29336.1"/>
    </source>
</evidence>
<dbReference type="EMBL" id="FOLH01000004">
    <property type="protein sequence ID" value="SFC29336.1"/>
    <property type="molecule type" value="Genomic_DNA"/>
</dbReference>
<keyword evidence="4" id="KW-1185">Reference proteome</keyword>
<keyword evidence="1" id="KW-0812">Transmembrane</keyword>
<feature type="transmembrane region" description="Helical" evidence="1">
    <location>
        <begin position="69"/>
        <end position="87"/>
    </location>
</feature>
<organism evidence="3 4">
    <name type="scientific">Marinospirillum celere</name>
    <dbReference type="NCBI Taxonomy" id="1122252"/>
    <lineage>
        <taxon>Bacteria</taxon>
        <taxon>Pseudomonadati</taxon>
        <taxon>Pseudomonadota</taxon>
        <taxon>Gammaproteobacteria</taxon>
        <taxon>Oceanospirillales</taxon>
        <taxon>Oceanospirillaceae</taxon>
        <taxon>Marinospirillum</taxon>
    </lineage>
</organism>
<dbReference type="Proteomes" id="UP000199058">
    <property type="component" value="Unassembled WGS sequence"/>
</dbReference>
<accession>A0A1I1HZL1</accession>
<dbReference type="OrthoDB" id="9813518at2"/>
<proteinExistence type="predicted"/>
<dbReference type="InterPro" id="IPR013099">
    <property type="entry name" value="K_chnl_dom"/>
</dbReference>
<dbReference type="RefSeq" id="WP_091963128.1">
    <property type="nucleotide sequence ID" value="NZ_FOLH01000004.1"/>
</dbReference>
<evidence type="ECO:0000259" key="2">
    <source>
        <dbReference type="Pfam" id="PF07885"/>
    </source>
</evidence>
<dbReference type="AlphaFoldDB" id="A0A1I1HZL1"/>
<feature type="domain" description="Potassium channel" evidence="2">
    <location>
        <begin position="79"/>
        <end position="151"/>
    </location>
</feature>
<evidence type="ECO:0000313" key="4">
    <source>
        <dbReference type="Proteomes" id="UP000199058"/>
    </source>
</evidence>
<keyword evidence="1" id="KW-0472">Membrane</keyword>
<keyword evidence="1" id="KW-1133">Transmembrane helix</keyword>
<protein>
    <submittedName>
        <fullName evidence="3">Ion channel</fullName>
    </submittedName>
</protein>
<reference evidence="3 4" key="1">
    <citation type="submission" date="2016-10" db="EMBL/GenBank/DDBJ databases">
        <authorList>
            <person name="de Groot N.N."/>
        </authorList>
    </citation>
    <scope>NUCLEOTIDE SEQUENCE [LARGE SCALE GENOMIC DNA]</scope>
    <source>
        <strain evidence="3 4">DSM 18438</strain>
    </source>
</reference>
<dbReference type="Pfam" id="PF07885">
    <property type="entry name" value="Ion_trans_2"/>
    <property type="match status" value="1"/>
</dbReference>
<evidence type="ECO:0000256" key="1">
    <source>
        <dbReference type="SAM" id="Phobius"/>
    </source>
</evidence>
<dbReference type="Gene3D" id="1.10.287.70">
    <property type="match status" value="1"/>
</dbReference>
<gene>
    <name evidence="3" type="ORF">SAMN05660443_2107</name>
</gene>
<dbReference type="STRING" id="1122252.SAMN05660443_2107"/>
<dbReference type="SUPFAM" id="SSF81324">
    <property type="entry name" value="Voltage-gated potassium channels"/>
    <property type="match status" value="1"/>
</dbReference>
<name>A0A1I1HZL1_9GAMM</name>